<dbReference type="InterPro" id="IPR032807">
    <property type="entry name" value="GNVR"/>
</dbReference>
<dbReference type="GO" id="GO:0000271">
    <property type="term" value="P:polysaccharide biosynthetic process"/>
    <property type="evidence" value="ECO:0007669"/>
    <property type="project" value="UniProtKB-KW"/>
</dbReference>
<evidence type="ECO:0000256" key="2">
    <source>
        <dbReference type="ARBA" id="ARBA00008883"/>
    </source>
</evidence>
<proteinExistence type="inferred from homology"/>
<dbReference type="SMART" id="SM00382">
    <property type="entry name" value="AAA"/>
    <property type="match status" value="1"/>
</dbReference>
<dbReference type="InterPro" id="IPR025669">
    <property type="entry name" value="AAA_dom"/>
</dbReference>
<accession>A0A6J5APP6</accession>
<evidence type="ECO:0000256" key="15">
    <source>
        <dbReference type="ARBA" id="ARBA00054296"/>
    </source>
</evidence>
<keyword evidence="13" id="KW-0270">Exopolysaccharide synthesis</keyword>
<dbReference type="GO" id="GO:0005524">
    <property type="term" value="F:ATP binding"/>
    <property type="evidence" value="ECO:0007669"/>
    <property type="project" value="UniProtKB-KW"/>
</dbReference>
<evidence type="ECO:0000256" key="18">
    <source>
        <dbReference type="SAM" id="Phobius"/>
    </source>
</evidence>
<evidence type="ECO:0000256" key="12">
    <source>
        <dbReference type="ARBA" id="ARBA00023137"/>
    </source>
</evidence>
<evidence type="ECO:0000256" key="1">
    <source>
        <dbReference type="ARBA" id="ARBA00004429"/>
    </source>
</evidence>
<dbReference type="Pfam" id="PF13807">
    <property type="entry name" value="GNVR"/>
    <property type="match status" value="1"/>
</dbReference>
<evidence type="ECO:0000256" key="11">
    <source>
        <dbReference type="ARBA" id="ARBA00023136"/>
    </source>
</evidence>
<evidence type="ECO:0000313" key="21">
    <source>
        <dbReference type="Proteomes" id="UP000494249"/>
    </source>
</evidence>
<evidence type="ECO:0000256" key="8">
    <source>
        <dbReference type="ARBA" id="ARBA00022777"/>
    </source>
</evidence>
<gene>
    <name evidence="20" type="primary">wzc_2</name>
    <name evidence="20" type="ORF">LMG22037_01994</name>
</gene>
<comment type="catalytic activity">
    <reaction evidence="14">
        <text>L-tyrosyl-[protein] + ATP = O-phospho-L-tyrosyl-[protein] + ADP + H(+)</text>
        <dbReference type="Rhea" id="RHEA:10596"/>
        <dbReference type="Rhea" id="RHEA-COMP:10136"/>
        <dbReference type="Rhea" id="RHEA-COMP:20101"/>
        <dbReference type="ChEBI" id="CHEBI:15378"/>
        <dbReference type="ChEBI" id="CHEBI:30616"/>
        <dbReference type="ChEBI" id="CHEBI:46858"/>
        <dbReference type="ChEBI" id="CHEBI:61978"/>
        <dbReference type="ChEBI" id="CHEBI:456216"/>
    </reaction>
</comment>
<dbReference type="CDD" id="cd05387">
    <property type="entry name" value="BY-kinase"/>
    <property type="match status" value="1"/>
</dbReference>
<dbReference type="SUPFAM" id="SSF52540">
    <property type="entry name" value="P-loop containing nucleoside triphosphate hydrolases"/>
    <property type="match status" value="1"/>
</dbReference>
<dbReference type="GO" id="GO:0004713">
    <property type="term" value="F:protein tyrosine kinase activity"/>
    <property type="evidence" value="ECO:0007669"/>
    <property type="project" value="UniProtKB-KW"/>
</dbReference>
<evidence type="ECO:0000313" key="20">
    <source>
        <dbReference type="EMBL" id="CAB3671600.1"/>
    </source>
</evidence>
<reference evidence="20 21" key="1">
    <citation type="submission" date="2020-04" db="EMBL/GenBank/DDBJ databases">
        <authorList>
            <person name="De Canck E."/>
        </authorList>
    </citation>
    <scope>NUCLEOTIDE SEQUENCE [LARGE SCALE GENOMIC DNA]</scope>
    <source>
        <strain evidence="20 21">LMG 22037</strain>
    </source>
</reference>
<dbReference type="NCBIfam" id="TIGR01005">
    <property type="entry name" value="eps_transp_fam"/>
    <property type="match status" value="1"/>
</dbReference>
<evidence type="ECO:0000256" key="3">
    <source>
        <dbReference type="ARBA" id="ARBA00022475"/>
    </source>
</evidence>
<comment type="similarity">
    <text evidence="2">Belongs to the etk/wzc family.</text>
</comment>
<keyword evidence="3" id="KW-1003">Cell membrane</keyword>
<evidence type="ECO:0000256" key="13">
    <source>
        <dbReference type="ARBA" id="ARBA00023169"/>
    </source>
</evidence>
<keyword evidence="4" id="KW-0997">Cell inner membrane</keyword>
<dbReference type="Pfam" id="PF23607">
    <property type="entry name" value="WZC_N"/>
    <property type="match status" value="1"/>
</dbReference>
<evidence type="ECO:0000256" key="14">
    <source>
        <dbReference type="ARBA" id="ARBA00053015"/>
    </source>
</evidence>
<evidence type="ECO:0000256" key="7">
    <source>
        <dbReference type="ARBA" id="ARBA00022741"/>
    </source>
</evidence>
<dbReference type="GO" id="GO:0042802">
    <property type="term" value="F:identical protein binding"/>
    <property type="evidence" value="ECO:0007669"/>
    <property type="project" value="UniProtKB-ARBA"/>
</dbReference>
<dbReference type="RefSeq" id="WP_035483653.1">
    <property type="nucleotide sequence ID" value="NZ_CADFGL010000007.1"/>
</dbReference>
<dbReference type="InterPro" id="IPR005700">
    <property type="entry name" value="EPS_ExoP-like"/>
</dbReference>
<dbReference type="PANTHER" id="PTHR32309:SF32">
    <property type="entry name" value="TYROSINE-PROTEIN KINASE ETK-RELATED"/>
    <property type="match status" value="1"/>
</dbReference>
<dbReference type="Pfam" id="PF13614">
    <property type="entry name" value="AAA_31"/>
    <property type="match status" value="1"/>
</dbReference>
<evidence type="ECO:0000256" key="17">
    <source>
        <dbReference type="ARBA" id="ARBA00081049"/>
    </source>
</evidence>
<dbReference type="InterPro" id="IPR027417">
    <property type="entry name" value="P-loop_NTPase"/>
</dbReference>
<dbReference type="NCBIfam" id="TIGR01007">
    <property type="entry name" value="eps_fam"/>
    <property type="match status" value="1"/>
</dbReference>
<sequence>MNNKIDMTVGDPVDEDADLIRYVDVLVGSRWLIAAICAVVVLLGTAYAFVARPNYEANIMIQVEEDNPTSATSLLGDVSSLFDVKTQAEGEVEILQSRAVVDQAVNDLRLYIDAAPRRFPLIGWLIADNNNALSNPGLLGMGGFCWGSESIAVEQFDVPSGLIGKRFKLTLLGNNRFRVTQSDLDSPIEGRVGEPIVSNQSIGQFRLLVKQISGKPGAAFTLTRYSKLLTLEALQKKLTVEQKGKQSDIITASLRGRDPEQITAILNSLGSAYVAQNIKRKAAEADKSAAFLEGLLPGLKHDVEQAEQRYNAYRNSKGTYDLGLEAQTLLQETVAWQTNLLTLQQKRAELASGYSSDHPSVRAVEQQIAAMKARLQAVDGRMKSLPNLEQGTVALMRDVQVNTDVYLGALNNLQQLKLVSAGKVGNVRQVDTARIPEEPVQPKKPLVMGLALIAGLMMGVATAFAREHFYGGITDVQDIERYAGLNVYGAIPYSTEQRTLDEAIRTRRSGLALLAAARPDEPSIESLRSLRTALRFAMLDAPNNRLLLTGPGPGVGKSFVASNLAAIMASTDKRVILVDADMRRGYLNQYFGVSRGKGLSNVLSGEAMLDEVIRHDVSEGLDLITTGSIPPNAAELLMSESMSRLMQRLSERYDLVVIDAPPVLAVADAGIVASGAGTTFLIARFQRTVIGELTESARHLQRANATLKGVIFNAVDARAFGYRSKYGSYRYVAYRYDRKLTK</sequence>
<evidence type="ECO:0000256" key="4">
    <source>
        <dbReference type="ARBA" id="ARBA00022519"/>
    </source>
</evidence>
<keyword evidence="8 20" id="KW-0418">Kinase</keyword>
<evidence type="ECO:0000259" key="19">
    <source>
        <dbReference type="SMART" id="SM00382"/>
    </source>
</evidence>
<feature type="transmembrane region" description="Helical" evidence="18">
    <location>
        <begin position="31"/>
        <end position="50"/>
    </location>
</feature>
<dbReference type="FunFam" id="3.40.50.300:FF:000527">
    <property type="entry name" value="Tyrosine-protein kinase etk"/>
    <property type="match status" value="1"/>
</dbReference>
<feature type="domain" description="AAA+ ATPase" evidence="19">
    <location>
        <begin position="542"/>
        <end position="695"/>
    </location>
</feature>
<dbReference type="InterPro" id="IPR003856">
    <property type="entry name" value="LPS_length_determ_N"/>
</dbReference>
<dbReference type="PANTHER" id="PTHR32309">
    <property type="entry name" value="TYROSINE-PROTEIN KINASE"/>
    <property type="match status" value="1"/>
</dbReference>
<evidence type="ECO:0000256" key="6">
    <source>
        <dbReference type="ARBA" id="ARBA00022692"/>
    </source>
</evidence>
<name>A0A6J5APP6_9BURK</name>
<dbReference type="Gene3D" id="3.40.50.300">
    <property type="entry name" value="P-loop containing nucleotide triphosphate hydrolases"/>
    <property type="match status" value="1"/>
</dbReference>
<protein>
    <recommendedName>
        <fullName evidence="16">Putative tyrosine-protein kinase EpsB</fullName>
    </recommendedName>
    <alternativeName>
        <fullName evidence="17">EPS I polysaccharide export protein EpsB</fullName>
    </alternativeName>
</protein>
<keyword evidence="7" id="KW-0547">Nucleotide-binding</keyword>
<dbReference type="GO" id="GO:0005886">
    <property type="term" value="C:plasma membrane"/>
    <property type="evidence" value="ECO:0007669"/>
    <property type="project" value="UniProtKB-SubCell"/>
</dbReference>
<keyword evidence="11 18" id="KW-0472">Membrane</keyword>
<keyword evidence="6 18" id="KW-0812">Transmembrane</keyword>
<dbReference type="EMBL" id="CADIKB010000006">
    <property type="protein sequence ID" value="CAB3671600.1"/>
    <property type="molecule type" value="Genomic_DNA"/>
</dbReference>
<dbReference type="InterPro" id="IPR050445">
    <property type="entry name" value="Bact_polysacc_biosynth/exp"/>
</dbReference>
<keyword evidence="12" id="KW-0829">Tyrosine-protein kinase</keyword>
<dbReference type="InterPro" id="IPR003593">
    <property type="entry name" value="AAA+_ATPase"/>
</dbReference>
<keyword evidence="10 18" id="KW-1133">Transmembrane helix</keyword>
<evidence type="ECO:0000256" key="10">
    <source>
        <dbReference type="ARBA" id="ARBA00022989"/>
    </source>
</evidence>
<dbReference type="Pfam" id="PF02706">
    <property type="entry name" value="Wzz"/>
    <property type="match status" value="1"/>
</dbReference>
<comment type="function">
    <text evidence="15">Probably involved in polymerization and/or export of exopolysaccharide EPS I which functions as a virulence factor. May be involved in an ATP-dependent process in the pathway for EPS I production, possibly export of the trimeric repeat units across the inner membrane or their polymerization.</text>
</comment>
<dbReference type="InterPro" id="IPR005702">
    <property type="entry name" value="Wzc-like_C"/>
</dbReference>
<dbReference type="Proteomes" id="UP000494249">
    <property type="component" value="Unassembled WGS sequence"/>
</dbReference>
<evidence type="ECO:0000256" key="9">
    <source>
        <dbReference type="ARBA" id="ARBA00022840"/>
    </source>
</evidence>
<comment type="subcellular location">
    <subcellularLocation>
        <location evidence="1">Cell inner membrane</location>
        <topology evidence="1">Multi-pass membrane protein</topology>
    </subcellularLocation>
</comment>
<evidence type="ECO:0000256" key="5">
    <source>
        <dbReference type="ARBA" id="ARBA00022679"/>
    </source>
</evidence>
<keyword evidence="5 20" id="KW-0808">Transferase</keyword>
<evidence type="ECO:0000256" key="16">
    <source>
        <dbReference type="ARBA" id="ARBA00067833"/>
    </source>
</evidence>
<organism evidence="20 21">
    <name type="scientific">Paraburkholderia phenoliruptrix</name>
    <dbReference type="NCBI Taxonomy" id="252970"/>
    <lineage>
        <taxon>Bacteria</taxon>
        <taxon>Pseudomonadati</taxon>
        <taxon>Pseudomonadota</taxon>
        <taxon>Betaproteobacteria</taxon>
        <taxon>Burkholderiales</taxon>
        <taxon>Burkholderiaceae</taxon>
        <taxon>Paraburkholderia</taxon>
    </lineage>
</organism>
<dbReference type="AlphaFoldDB" id="A0A6J5APP6"/>
<keyword evidence="9" id="KW-0067">ATP-binding</keyword>